<gene>
    <name evidence="1" type="ORF">SAMN05421749_102204</name>
</gene>
<sequence length="314" mass="37200">MVAEVKIFKKLFYRMQFYWLYWTKQQGQCDAVNNFAGQLIIQPSTRIADSEGVVFPKIIWLYWQGDMPALVRHCIDQIKTLHSDYAVHVLDPQSVNEFIQFDLHSPVLQKATAQQRADLIRFDLLYHHGGIWLDASIMLYEKLDWIVQLMHNTQTQSFAYYRKKNTTLPEFPVVENWLLATLPQQAFFKRWFDELFVAIEGGVAQYIQAIRANYPNYDDYFQRIGRLEYLVAYVACQKVMRDDMPSMVLLNCDQNAFYYQVKNQWVKERTLIDFAIHKAPNELPKLIKLAGKERHILDQHYVKQQYFSGTLLDF</sequence>
<evidence type="ECO:0000313" key="1">
    <source>
        <dbReference type="EMBL" id="SDB93221.1"/>
    </source>
</evidence>
<accession>A0A1G6HG74</accession>
<dbReference type="Gene3D" id="3.90.550.20">
    <property type="match status" value="1"/>
</dbReference>
<dbReference type="AlphaFoldDB" id="A0A1G6HG74"/>
<dbReference type="InterPro" id="IPR008441">
    <property type="entry name" value="AfumC-like_glycosyl_Trfase"/>
</dbReference>
<dbReference type="Proteomes" id="UP000242317">
    <property type="component" value="Unassembled WGS sequence"/>
</dbReference>
<keyword evidence="2" id="KW-1185">Reference proteome</keyword>
<dbReference type="SUPFAM" id="SSF53448">
    <property type="entry name" value="Nucleotide-diphospho-sugar transferases"/>
    <property type="match status" value="1"/>
</dbReference>
<dbReference type="GO" id="GO:0000030">
    <property type="term" value="F:mannosyltransferase activity"/>
    <property type="evidence" value="ECO:0007669"/>
    <property type="project" value="TreeGrafter"/>
</dbReference>
<dbReference type="PANTHER" id="PTHR32385">
    <property type="entry name" value="MANNOSYL PHOSPHORYLINOSITOL CERAMIDE SYNTHASE"/>
    <property type="match status" value="1"/>
</dbReference>
<dbReference type="GO" id="GO:0016020">
    <property type="term" value="C:membrane"/>
    <property type="evidence" value="ECO:0007669"/>
    <property type="project" value="GOC"/>
</dbReference>
<protein>
    <submittedName>
        <fullName evidence="1">Capsular polysaccharide synthesis protein</fullName>
    </submittedName>
</protein>
<dbReference type="GO" id="GO:0051999">
    <property type="term" value="P:mannosyl-inositol phosphorylceramide biosynthetic process"/>
    <property type="evidence" value="ECO:0007669"/>
    <property type="project" value="TreeGrafter"/>
</dbReference>
<dbReference type="PANTHER" id="PTHR32385:SF15">
    <property type="entry name" value="INOSITOL PHOSPHOCERAMIDE MANNOSYLTRANSFERASE 1"/>
    <property type="match status" value="1"/>
</dbReference>
<organism evidence="1 2">
    <name type="scientific">Acinetobacter marinus</name>
    <dbReference type="NCBI Taxonomy" id="281375"/>
    <lineage>
        <taxon>Bacteria</taxon>
        <taxon>Pseudomonadati</taxon>
        <taxon>Pseudomonadota</taxon>
        <taxon>Gammaproteobacteria</taxon>
        <taxon>Moraxellales</taxon>
        <taxon>Moraxellaceae</taxon>
        <taxon>Acinetobacter</taxon>
    </lineage>
</organism>
<dbReference type="InterPro" id="IPR029044">
    <property type="entry name" value="Nucleotide-diphossugar_trans"/>
</dbReference>
<proteinExistence type="predicted"/>
<dbReference type="InterPro" id="IPR051706">
    <property type="entry name" value="Glycosyltransferase_domain"/>
</dbReference>
<dbReference type="Pfam" id="PF05704">
    <property type="entry name" value="Caps_synth"/>
    <property type="match status" value="1"/>
</dbReference>
<dbReference type="EMBL" id="FMYK01000002">
    <property type="protein sequence ID" value="SDB93221.1"/>
    <property type="molecule type" value="Genomic_DNA"/>
</dbReference>
<evidence type="ECO:0000313" key="2">
    <source>
        <dbReference type="Proteomes" id="UP000242317"/>
    </source>
</evidence>
<reference evidence="2" key="1">
    <citation type="submission" date="2016-09" db="EMBL/GenBank/DDBJ databases">
        <authorList>
            <person name="Varghese N."/>
            <person name="Submissions S."/>
        </authorList>
    </citation>
    <scope>NUCLEOTIDE SEQUENCE [LARGE SCALE GENOMIC DNA]</scope>
    <source>
        <strain evidence="2">ANC 3699</strain>
    </source>
</reference>
<name>A0A1G6HG74_9GAMM</name>